<dbReference type="Proteomes" id="UP000831817">
    <property type="component" value="Chromosome"/>
</dbReference>
<keyword evidence="3" id="KW-0833">Ubl conjugation pathway</keyword>
<dbReference type="Pfam" id="PF09373">
    <property type="entry name" value="PMBR"/>
    <property type="match status" value="4"/>
</dbReference>
<evidence type="ECO:0000259" key="4">
    <source>
        <dbReference type="PROSITE" id="PS50093"/>
    </source>
</evidence>
<keyword evidence="6" id="KW-1185">Reference proteome</keyword>
<dbReference type="PANTHER" id="PTHR22990:SF15">
    <property type="entry name" value="F-BOX ONLY PROTEIN 10"/>
    <property type="match status" value="1"/>
</dbReference>
<proteinExistence type="predicted"/>
<evidence type="ECO:0000256" key="1">
    <source>
        <dbReference type="ARBA" id="ARBA00004906"/>
    </source>
</evidence>
<dbReference type="InterPro" id="IPR021779">
    <property type="entry name" value="DUF3344"/>
</dbReference>
<dbReference type="InterPro" id="IPR035986">
    <property type="entry name" value="PKD_dom_sf"/>
</dbReference>
<evidence type="ECO:0000256" key="3">
    <source>
        <dbReference type="ARBA" id="ARBA00022786"/>
    </source>
</evidence>
<dbReference type="SMART" id="SM00722">
    <property type="entry name" value="CASH"/>
    <property type="match status" value="2"/>
</dbReference>
<dbReference type="InterPro" id="IPR011050">
    <property type="entry name" value="Pectin_lyase_fold/virulence"/>
</dbReference>
<dbReference type="InterPro" id="IPR006626">
    <property type="entry name" value="PbH1"/>
</dbReference>
<dbReference type="InterPro" id="IPR022441">
    <property type="entry name" value="Para_beta_helix_rpt-2"/>
</dbReference>
<dbReference type="Gene3D" id="2.60.40.10">
    <property type="entry name" value="Immunoglobulins"/>
    <property type="match status" value="7"/>
</dbReference>
<dbReference type="Pfam" id="PF18911">
    <property type="entry name" value="PKD_4"/>
    <property type="match status" value="1"/>
</dbReference>
<dbReference type="RefSeq" id="WP_282570342.1">
    <property type="nucleotide sequence ID" value="NZ_AP025698.1"/>
</dbReference>
<dbReference type="InterPro" id="IPR011635">
    <property type="entry name" value="CARDB"/>
</dbReference>
<dbReference type="SMART" id="SM00710">
    <property type="entry name" value="PbH1"/>
    <property type="match status" value="18"/>
</dbReference>
<protein>
    <recommendedName>
        <fullName evidence="4">PKD domain-containing protein</fullName>
    </recommendedName>
</protein>
<dbReference type="Pfam" id="PF07705">
    <property type="entry name" value="CARDB"/>
    <property type="match status" value="2"/>
</dbReference>
<comment type="pathway">
    <text evidence="1">Protein modification; protein ubiquitination.</text>
</comment>
<evidence type="ECO:0000313" key="6">
    <source>
        <dbReference type="Proteomes" id="UP000831817"/>
    </source>
</evidence>
<dbReference type="InterPro" id="IPR022409">
    <property type="entry name" value="PKD/Chitinase_dom"/>
</dbReference>
<feature type="domain" description="PKD" evidence="4">
    <location>
        <begin position="763"/>
        <end position="809"/>
    </location>
</feature>
<dbReference type="PROSITE" id="PS50093">
    <property type="entry name" value="PKD"/>
    <property type="match status" value="1"/>
</dbReference>
<dbReference type="EMBL" id="AP025698">
    <property type="protein sequence ID" value="BDH79646.1"/>
    <property type="molecule type" value="Genomic_DNA"/>
</dbReference>
<accession>A0ABN6PBM2</accession>
<dbReference type="Pfam" id="PF13229">
    <property type="entry name" value="Beta_helix"/>
    <property type="match status" value="1"/>
</dbReference>
<dbReference type="InterPro" id="IPR013783">
    <property type="entry name" value="Ig-like_fold"/>
</dbReference>
<evidence type="ECO:0000256" key="2">
    <source>
        <dbReference type="ARBA" id="ARBA00022737"/>
    </source>
</evidence>
<dbReference type="CDD" id="cd00146">
    <property type="entry name" value="PKD"/>
    <property type="match status" value="1"/>
</dbReference>
<dbReference type="InterPro" id="IPR018975">
    <property type="entry name" value="Pseudomurein-binding_repeat"/>
</dbReference>
<dbReference type="Gene3D" id="2.160.20.10">
    <property type="entry name" value="Single-stranded right-handed beta-helix, Pectin lyase-like"/>
    <property type="match status" value="3"/>
</dbReference>
<dbReference type="PANTHER" id="PTHR22990">
    <property type="entry name" value="F-BOX ONLY PROTEIN"/>
    <property type="match status" value="1"/>
</dbReference>
<dbReference type="Pfam" id="PF11824">
    <property type="entry name" value="DUF3344"/>
    <property type="match status" value="3"/>
</dbReference>
<dbReference type="SUPFAM" id="SSF51126">
    <property type="entry name" value="Pectin lyase-like"/>
    <property type="match status" value="2"/>
</dbReference>
<organism evidence="5 6">
    <name type="scientific">Methanothermobacter tenebrarum</name>
    <dbReference type="NCBI Taxonomy" id="680118"/>
    <lineage>
        <taxon>Archaea</taxon>
        <taxon>Methanobacteriati</taxon>
        <taxon>Methanobacteriota</taxon>
        <taxon>Methanomada group</taxon>
        <taxon>Methanobacteria</taxon>
        <taxon>Methanobacteriales</taxon>
        <taxon>Methanobacteriaceae</taxon>
        <taxon>Methanothermobacter</taxon>
    </lineage>
</organism>
<dbReference type="SUPFAM" id="SSF49299">
    <property type="entry name" value="PKD domain"/>
    <property type="match status" value="1"/>
</dbReference>
<keyword evidence="2" id="KW-0677">Repeat</keyword>
<sequence length="2376" mass="259960">MKGVKKLKNEQILFIALMVVLTVTLTGSAYADNYVGGKPLETVQEGNVTGDVAVDSYYGFNATDPKNVTYTFNYTIPDQATIKNATLYVLVYSGHMQEPRQTYINVTYNGQLLDNQSLYTRYNYPTEGGNNNTAILGPGHENDPYLMVNDHTMRVTSDYLLWYDVTNQTQKGDNWANVCTTGSYDGRIKLITLVVAYNLPDSTTGTRYWVNFGHDVSSYNDEDYTGETNFTGTVPGTVKDATLMIVHAASVDGIYTYNGNNLPNGTYERRGSYSGYEIWNITGYYNVNQTNTFTYHKSPGTGLSGYYKIILAIQKVTYTPNIDLRFQIASLQGGAAFVLENNTIQCTIRNNGTGTSPPATLALYANDVLVATATIPSIGPNGQVNCNITDPTIRPATPETLYGNNNQNLTYRVVIDPYNEIPETNEANNERTINALILYNGYKGKRWAYNGSDINTVEVYDGQYGMAYYAQPATTYASGTSGWSNYTVIFNGTQPSIPDGAIPVKAYLYAPYNWDNKGTLPWEGAATTYLTIQFNDAIFQPGNYTRWYWDQSNFGGYANYKYGLLVYDVTEYYKPNQENVVNVTLSVPASMQTHTLSMYPFTLLVIYNDTGSRRQIFLAEEYDILLLGSTYGTSPDETIAYINFNGTIDTNKVKNATYYAWATHAGPNEGNVYFNDQLLASGVWQGNSQTSYPEVFNVTGRLRPENNTAAIQGTDSGGMGAILQILLVEYEMEIKANFTASPTIGVVPLTVQFQDLSTGATEWLWDFGDGTNSTEQNPTHIYTQPGEYTVTLTVKGPGGEDTLTSYITVARVLNLQTNRTFDRIQDAINDNETQNGHIILVGEGNYTENIGLTKSLTLKANGVVNLIASNTGSNVIKVNANDTCVEGFIIQGATGSGAAGILVDGYDRCTLINNTVINNYYGIRLVNSEACMLRNNSIINNTRNLGVFTKFVHDIDTSNSVNGKPIYYLMNVQDMTFTGDVGFIGLVNATNITIKDISISNSQQGILLVNTTNSIIENVTLTQNRFGVDIFNSSMITIKDSTITDIDSVAIIFRQPTTENTIENNTIGNCGHSGIYCNDGITNSIIRYNNVQASLYGIIAYGDGNNTIAYNNITSGGLQIGSNNIVTDNIINPGSARSVIYIGGSNNLIANNTVYVADKSGIRTETGGNNTIINNTLIGTNKQGYGIVPLNSDTVQNNIVTDCNYGIWPYNARNCTITWNNVTGCNYGIYIVGGGNHTIHDNIIRENTKGIRLTGSGIGASTGNLLYNNYFINNTNQTEGDPSNNNWNTTEAGNYWSDYTGDDNNGDGIGDIPYQQDQKPLIVDLMIENVTITTNTIQVRVKNNGKADLTRISPNASFPVKIFYDTQESTHLIGPLAPGGSQTITQEITITLGSHQLNITILYNDTTHHLGDTSIRDANITNNIQNMTLTFLRDLKITNITYNPGNAAGHRELFANEPNMINITISNEGNLDAGQFKVKLTIGDYTRTKTITGLPANSTTNVTFDDFTPTIAEPVNITVIVDSDNEVEESDETNNSHETTATVYYNGYKGKRYTNGSDIITVLEFEGNINLIYSHGNATYQSSGWTTYTVTWTPTDLPVPENANIKAAFLYQPYTWNNGTIDFNATFNGETINPIAHYNDTKGYGTSNYPSGLVVYNITDKFQKNQDNTLVLTRGPSNLALYGSYIIIIYEDSNETYKRIWINQEADMLYSRPDYGVNDTEATAYAVFNNVQKTSNAMIIAVLASANEANKSKFYVNNQEYPGFWTAYNATTQMGFSIYNVTEALTNGTNILAFQSYNNGSNGDNMVAYQAILITEYKAANITVSNLTVSPTSGVAPLNITVTANLTNTGEVPGDYTANLKVNDTVVETRTVTVQAGETVPVTFTRTLQAGVYNVTIDDLPPVTVNVLKPANITVSNLTVSPTSGVAPLNITVTANLTNTGEVPGDYTANLKVNDTVVETRTVTVQAGETVPVTFTRTLQAGVYNVTIDDLPPVTVNVLKPANITVSNLTVSPTSGVAPLNITVTANLTNTGEVPGDYTANLKVNDTVVETRTVTVQAGETVPVTFTRTLQAGVYNVTIDNLEPVTVTVSSAGVRIVDLAVAANTIKSYYERYGRLPSSVTIAGQKYTMAQLLYLLTSATVNINAGNLAPINPRSVAPPPSPGGSYRHGRLYKSEYLRVAGNIMTFIGRYGRAPNYASTSLGRIPFQRLVYMYSKIIAFYGTNNRLPNYVRIVSSAGVRIVDLAVAANTIKSYYERYGRLPSSVTIAGQKYTMAQLLYLLTSATVNINAGNLAPINPRSVAPPPSPGGSYRHGRLYKSEYLRVAGNIMTFIGRYGRAPNYASTSLGRIPFQRLVYMYSKIIAFYGTNNRLPNYVRI</sequence>
<gene>
    <name evidence="5" type="ORF">MTTB_10250</name>
</gene>
<dbReference type="Pfam" id="PF05048">
    <property type="entry name" value="NosD"/>
    <property type="match status" value="1"/>
</dbReference>
<evidence type="ECO:0000313" key="5">
    <source>
        <dbReference type="EMBL" id="BDH79646.1"/>
    </source>
</evidence>
<dbReference type="InterPro" id="IPR012334">
    <property type="entry name" value="Pectin_lyas_fold"/>
</dbReference>
<name>A0ABN6PBM2_9EURY</name>
<dbReference type="NCBIfam" id="TIGR03804">
    <property type="entry name" value="para_beta_helix"/>
    <property type="match status" value="1"/>
</dbReference>
<dbReference type="InterPro" id="IPR006633">
    <property type="entry name" value="Carb-bd_sugar_hydrolysis-dom"/>
</dbReference>
<dbReference type="GeneID" id="71965545"/>
<reference evidence="5 6" key="1">
    <citation type="submission" date="2022-04" db="EMBL/GenBank/DDBJ databases">
        <title>Complete genome of Methanothermobacter tenebrarum strain RMAS.</title>
        <authorList>
            <person name="Nakamura K."/>
            <person name="Oshima K."/>
            <person name="Hattori M."/>
            <person name="Kamagata Y."/>
            <person name="Takamizawa K."/>
        </authorList>
    </citation>
    <scope>NUCLEOTIDE SEQUENCE [LARGE SCALE GENOMIC DNA]</scope>
    <source>
        <strain evidence="5 6">RMAS</strain>
    </source>
</reference>
<dbReference type="InterPro" id="IPR007742">
    <property type="entry name" value="NosD_dom"/>
</dbReference>
<dbReference type="SMART" id="SM00089">
    <property type="entry name" value="PKD"/>
    <property type="match status" value="1"/>
</dbReference>
<dbReference type="InterPro" id="IPR039448">
    <property type="entry name" value="Beta_helix"/>
</dbReference>
<dbReference type="InterPro" id="IPR000601">
    <property type="entry name" value="PKD_dom"/>
</dbReference>
<dbReference type="InterPro" id="IPR051550">
    <property type="entry name" value="SCF-Subunits/Alg-Epimerases"/>
</dbReference>